<dbReference type="EMBL" id="BAAAPM010000003">
    <property type="protein sequence ID" value="GAA1716653.1"/>
    <property type="molecule type" value="Genomic_DNA"/>
</dbReference>
<feature type="region of interest" description="Disordered" evidence="1">
    <location>
        <begin position="224"/>
        <end position="314"/>
    </location>
</feature>
<keyword evidence="2" id="KW-0812">Transmembrane</keyword>
<comment type="caution">
    <text evidence="3">The sequence shown here is derived from an EMBL/GenBank/DDBJ whole genome shotgun (WGS) entry which is preliminary data.</text>
</comment>
<reference evidence="3 4" key="1">
    <citation type="journal article" date="2019" name="Int. J. Syst. Evol. Microbiol.">
        <title>The Global Catalogue of Microorganisms (GCM) 10K type strain sequencing project: providing services to taxonomists for standard genome sequencing and annotation.</title>
        <authorList>
            <consortium name="The Broad Institute Genomics Platform"/>
            <consortium name="The Broad Institute Genome Sequencing Center for Infectious Disease"/>
            <person name="Wu L."/>
            <person name="Ma J."/>
        </authorList>
    </citation>
    <scope>NUCLEOTIDE SEQUENCE [LARGE SCALE GENOMIC DNA]</scope>
    <source>
        <strain evidence="3 4">JCM 15589</strain>
    </source>
</reference>
<feature type="transmembrane region" description="Helical" evidence="2">
    <location>
        <begin position="37"/>
        <end position="58"/>
    </location>
</feature>
<accession>A0ABN2J2L3</accession>
<proteinExistence type="predicted"/>
<keyword evidence="2" id="KW-1133">Transmembrane helix</keyword>
<evidence type="ECO:0000256" key="1">
    <source>
        <dbReference type="SAM" id="MobiDB-lite"/>
    </source>
</evidence>
<dbReference type="Proteomes" id="UP001501138">
    <property type="component" value="Unassembled WGS sequence"/>
</dbReference>
<organism evidence="3 4">
    <name type="scientific">Isoptericola hypogeus</name>
    <dbReference type="NCBI Taxonomy" id="300179"/>
    <lineage>
        <taxon>Bacteria</taxon>
        <taxon>Bacillati</taxon>
        <taxon>Actinomycetota</taxon>
        <taxon>Actinomycetes</taxon>
        <taxon>Micrococcales</taxon>
        <taxon>Promicromonosporaceae</taxon>
        <taxon>Isoptericola</taxon>
    </lineage>
</organism>
<gene>
    <name evidence="3" type="ORF">GCM10009809_10890</name>
</gene>
<sequence>MTAHGLVAPGTARRTPPPRGRRRPAPSRTATRARTRLVGALAVVALLCGVGVLGGYGVGRAADSVRAMLPGADPGLPADKAAPPDPIDLTGPATACRADAVDVGLAVTSPTVVLGLAQVFDVSVRNTGRVPCLIDGAEASRSVTVTDSSGKERVWSSSDCADGETMLLLGPEDVAAHDVRWLTERSAPGCEGEQAALEPGTYRATAALADVPGAESDPVTFTVVAREPGPEPSTAPSATGGGASASPSPTESANGADAEESAGRESAESSGDGKAGAGQNDAAKRDEDAAKGDSGDSKKSRDVAPAGEDASDDA</sequence>
<dbReference type="RefSeq" id="WP_344246421.1">
    <property type="nucleotide sequence ID" value="NZ_BAAAPM010000003.1"/>
</dbReference>
<feature type="compositionally biased region" description="Low complexity" evidence="1">
    <location>
        <begin position="232"/>
        <end position="250"/>
    </location>
</feature>
<keyword evidence="4" id="KW-1185">Reference proteome</keyword>
<feature type="compositionally biased region" description="Basic and acidic residues" evidence="1">
    <location>
        <begin position="282"/>
        <end position="302"/>
    </location>
</feature>
<keyword evidence="2" id="KW-0472">Membrane</keyword>
<evidence type="ECO:0000313" key="3">
    <source>
        <dbReference type="EMBL" id="GAA1716653.1"/>
    </source>
</evidence>
<name>A0ABN2J2L3_9MICO</name>
<feature type="compositionally biased region" description="Basic residues" evidence="1">
    <location>
        <begin position="19"/>
        <end position="30"/>
    </location>
</feature>
<feature type="region of interest" description="Disordered" evidence="1">
    <location>
        <begin position="1"/>
        <end position="30"/>
    </location>
</feature>
<evidence type="ECO:0008006" key="5">
    <source>
        <dbReference type="Google" id="ProtNLM"/>
    </source>
</evidence>
<evidence type="ECO:0000313" key="4">
    <source>
        <dbReference type="Proteomes" id="UP001501138"/>
    </source>
</evidence>
<protein>
    <recommendedName>
        <fullName evidence="5">Intracellular proteinase inhibitor</fullName>
    </recommendedName>
</protein>
<evidence type="ECO:0000256" key="2">
    <source>
        <dbReference type="SAM" id="Phobius"/>
    </source>
</evidence>